<evidence type="ECO:0000256" key="1">
    <source>
        <dbReference type="SAM" id="Phobius"/>
    </source>
</evidence>
<dbReference type="PANTHER" id="PTHR43630">
    <property type="entry name" value="POLY-BETA-1,6-N-ACETYL-D-GLUCOSAMINE SYNTHASE"/>
    <property type="match status" value="1"/>
</dbReference>
<gene>
    <name evidence="3" type="ORF">A3D01_05670</name>
</gene>
<keyword evidence="1" id="KW-0812">Transmembrane</keyword>
<dbReference type="PANTHER" id="PTHR43630:SF2">
    <property type="entry name" value="GLYCOSYLTRANSFERASE"/>
    <property type="match status" value="1"/>
</dbReference>
<sequence>MNKSINLSSVILARNEEKKIGRAIASVSFCDEVVVIDDNSSDLTPNIAKNKGAFVYNRALDNDFSGQRNFGLSKAKGNWVLFLDADEEVSKDLANEILKKVTDSKNPYDGFYLKRRDNIWGKNLNYGENGNTKLLRLAKKGNGEWVREVHETWNIKGRIGTLDNYFLHYSHQTLREFIDHVNYMSTLHARSNMKEGKKSTLVKIILWPKLKFINNYILRGGFRDGIYGFVVALIMSFHSYLAWSKIWLMQKKTDKIK</sequence>
<dbReference type="Pfam" id="PF00535">
    <property type="entry name" value="Glycos_transf_2"/>
    <property type="match status" value="1"/>
</dbReference>
<dbReference type="EMBL" id="MGGR01000026">
    <property type="protein sequence ID" value="OGM32984.1"/>
    <property type="molecule type" value="Genomic_DNA"/>
</dbReference>
<organism evidence="3 4">
    <name type="scientific">Candidatus Woesebacteria bacterium RIFCSPHIGHO2_02_FULL_39_13</name>
    <dbReference type="NCBI Taxonomy" id="1802505"/>
    <lineage>
        <taxon>Bacteria</taxon>
        <taxon>Candidatus Woeseibacteriota</taxon>
    </lineage>
</organism>
<keyword evidence="1" id="KW-1133">Transmembrane helix</keyword>
<dbReference type="Gene3D" id="3.90.550.10">
    <property type="entry name" value="Spore Coat Polysaccharide Biosynthesis Protein SpsA, Chain A"/>
    <property type="match status" value="1"/>
</dbReference>
<dbReference type="InterPro" id="IPR029044">
    <property type="entry name" value="Nucleotide-diphossugar_trans"/>
</dbReference>
<name>A0A1F7Z0J8_9BACT</name>
<feature type="domain" description="Glycosyltransferase 2-like" evidence="2">
    <location>
        <begin position="10"/>
        <end position="127"/>
    </location>
</feature>
<protein>
    <recommendedName>
        <fullName evidence="2">Glycosyltransferase 2-like domain-containing protein</fullName>
    </recommendedName>
</protein>
<dbReference type="CDD" id="cd02511">
    <property type="entry name" value="Beta4Glucosyltransferase"/>
    <property type="match status" value="1"/>
</dbReference>
<reference evidence="3 4" key="1">
    <citation type="journal article" date="2016" name="Nat. Commun.">
        <title>Thousands of microbial genomes shed light on interconnected biogeochemical processes in an aquifer system.</title>
        <authorList>
            <person name="Anantharaman K."/>
            <person name="Brown C.T."/>
            <person name="Hug L.A."/>
            <person name="Sharon I."/>
            <person name="Castelle C.J."/>
            <person name="Probst A.J."/>
            <person name="Thomas B.C."/>
            <person name="Singh A."/>
            <person name="Wilkins M.J."/>
            <person name="Karaoz U."/>
            <person name="Brodie E.L."/>
            <person name="Williams K.H."/>
            <person name="Hubbard S.S."/>
            <person name="Banfield J.F."/>
        </authorList>
    </citation>
    <scope>NUCLEOTIDE SEQUENCE [LARGE SCALE GENOMIC DNA]</scope>
</reference>
<evidence type="ECO:0000313" key="4">
    <source>
        <dbReference type="Proteomes" id="UP000177169"/>
    </source>
</evidence>
<dbReference type="InterPro" id="IPR001173">
    <property type="entry name" value="Glyco_trans_2-like"/>
</dbReference>
<evidence type="ECO:0000259" key="2">
    <source>
        <dbReference type="Pfam" id="PF00535"/>
    </source>
</evidence>
<dbReference type="SUPFAM" id="SSF53448">
    <property type="entry name" value="Nucleotide-diphospho-sugar transferases"/>
    <property type="match status" value="1"/>
</dbReference>
<dbReference type="Proteomes" id="UP000177169">
    <property type="component" value="Unassembled WGS sequence"/>
</dbReference>
<proteinExistence type="predicted"/>
<accession>A0A1F7Z0J8</accession>
<evidence type="ECO:0000313" key="3">
    <source>
        <dbReference type="EMBL" id="OGM32984.1"/>
    </source>
</evidence>
<keyword evidence="1" id="KW-0472">Membrane</keyword>
<dbReference type="AlphaFoldDB" id="A0A1F7Z0J8"/>
<feature type="transmembrane region" description="Helical" evidence="1">
    <location>
        <begin position="226"/>
        <end position="248"/>
    </location>
</feature>
<comment type="caution">
    <text evidence="3">The sequence shown here is derived from an EMBL/GenBank/DDBJ whole genome shotgun (WGS) entry which is preliminary data.</text>
</comment>
<dbReference type="STRING" id="1802505.A3D01_05670"/>